<dbReference type="PANTHER" id="PTHR43591">
    <property type="entry name" value="METHYLTRANSFERASE"/>
    <property type="match status" value="1"/>
</dbReference>
<organism evidence="2 3">
    <name type="scientific">Pseudodesulfovibrio sediminis</name>
    <dbReference type="NCBI Taxonomy" id="2810563"/>
    <lineage>
        <taxon>Bacteria</taxon>
        <taxon>Pseudomonadati</taxon>
        <taxon>Thermodesulfobacteriota</taxon>
        <taxon>Desulfovibrionia</taxon>
        <taxon>Desulfovibrionales</taxon>
        <taxon>Desulfovibrionaceae</taxon>
    </lineage>
</organism>
<sequence length="202" mass="22184">MDEYSRYARLYDFLITPAMRPMHGHMHALLTEHRCTTIAELCCGTGAMAGQLDQAGMTVIGVDSSAAMLRVARKKRPSVHFIQANASTLPLPDRQFDAATISFALHEKPQPTAHAILTEARRIVRPDGMILVTDYRLPKHGSGAWAGRCIATIERIAGKEHHAHFSRYMAGGGTDTFLKQAGLDAQCTETFMSGWAGVYLAR</sequence>
<dbReference type="InterPro" id="IPR041698">
    <property type="entry name" value="Methyltransf_25"/>
</dbReference>
<evidence type="ECO:0000313" key="3">
    <source>
        <dbReference type="Proteomes" id="UP001053296"/>
    </source>
</evidence>
<dbReference type="GO" id="GO:0008168">
    <property type="term" value="F:methyltransferase activity"/>
    <property type="evidence" value="ECO:0007669"/>
    <property type="project" value="UniProtKB-KW"/>
</dbReference>
<dbReference type="CDD" id="cd02440">
    <property type="entry name" value="AdoMet_MTases"/>
    <property type="match status" value="1"/>
</dbReference>
<dbReference type="Proteomes" id="UP001053296">
    <property type="component" value="Chromosome"/>
</dbReference>
<evidence type="ECO:0000313" key="2">
    <source>
        <dbReference type="EMBL" id="BCS89229.1"/>
    </source>
</evidence>
<reference evidence="2" key="1">
    <citation type="journal article" date="2022" name="Arch. Microbiol.">
        <title>Pseudodesulfovibrio sediminis sp. nov., a mesophilic and neutrophilic sulfate-reducing bacterium isolated from sediment of a brackish lake.</title>
        <authorList>
            <person name="Takahashi A."/>
            <person name="Kojima H."/>
            <person name="Watanabe M."/>
            <person name="Fukui M."/>
        </authorList>
    </citation>
    <scope>NUCLEOTIDE SEQUENCE</scope>
    <source>
        <strain evidence="2">SF6</strain>
    </source>
</reference>
<keyword evidence="2" id="KW-0489">Methyltransferase</keyword>
<accession>A0ABM7P8A9</accession>
<proteinExistence type="predicted"/>
<protein>
    <submittedName>
        <fullName evidence="2">Methyltransferase type 11</fullName>
    </submittedName>
</protein>
<dbReference type="SUPFAM" id="SSF53335">
    <property type="entry name" value="S-adenosyl-L-methionine-dependent methyltransferases"/>
    <property type="match status" value="1"/>
</dbReference>
<keyword evidence="3" id="KW-1185">Reference proteome</keyword>
<dbReference type="RefSeq" id="WP_229591210.1">
    <property type="nucleotide sequence ID" value="NZ_AP024485.1"/>
</dbReference>
<dbReference type="Pfam" id="PF13649">
    <property type="entry name" value="Methyltransf_25"/>
    <property type="match status" value="1"/>
</dbReference>
<dbReference type="Gene3D" id="3.40.50.150">
    <property type="entry name" value="Vaccinia Virus protein VP39"/>
    <property type="match status" value="1"/>
</dbReference>
<dbReference type="InterPro" id="IPR029063">
    <property type="entry name" value="SAM-dependent_MTases_sf"/>
</dbReference>
<evidence type="ECO:0000259" key="1">
    <source>
        <dbReference type="Pfam" id="PF13649"/>
    </source>
</evidence>
<dbReference type="PANTHER" id="PTHR43591:SF24">
    <property type="entry name" value="2-METHOXY-6-POLYPRENYL-1,4-BENZOQUINOL METHYLASE, MITOCHONDRIAL"/>
    <property type="match status" value="1"/>
</dbReference>
<keyword evidence="2" id="KW-0808">Transferase</keyword>
<dbReference type="EMBL" id="AP024485">
    <property type="protein sequence ID" value="BCS89229.1"/>
    <property type="molecule type" value="Genomic_DNA"/>
</dbReference>
<feature type="domain" description="Methyltransferase" evidence="1">
    <location>
        <begin position="38"/>
        <end position="128"/>
    </location>
</feature>
<dbReference type="GO" id="GO:0032259">
    <property type="term" value="P:methylation"/>
    <property type="evidence" value="ECO:0007669"/>
    <property type="project" value="UniProtKB-KW"/>
</dbReference>
<gene>
    <name evidence="2" type="ORF">PSDVSF_24710</name>
</gene>
<name>A0ABM7P8A9_9BACT</name>